<dbReference type="InterPro" id="IPR032675">
    <property type="entry name" value="LRR_dom_sf"/>
</dbReference>
<keyword evidence="5" id="KW-0472">Membrane</keyword>
<gene>
    <name evidence="7" type="ORF">SK128_005610</name>
</gene>
<feature type="compositionally biased region" description="Polar residues" evidence="4">
    <location>
        <begin position="509"/>
        <end position="518"/>
    </location>
</feature>
<evidence type="ECO:0000259" key="6">
    <source>
        <dbReference type="SMART" id="SM00082"/>
    </source>
</evidence>
<dbReference type="InterPro" id="IPR000483">
    <property type="entry name" value="Cys-rich_flank_reg_C"/>
</dbReference>
<evidence type="ECO:0000256" key="3">
    <source>
        <dbReference type="ARBA" id="ARBA00022737"/>
    </source>
</evidence>
<keyword evidence="5" id="KW-1133">Transmembrane helix</keyword>
<name>A0AAN9AAA9_HALRR</name>
<feature type="region of interest" description="Disordered" evidence="4">
    <location>
        <begin position="1"/>
        <end position="20"/>
    </location>
</feature>
<keyword evidence="3" id="KW-0677">Repeat</keyword>
<proteinExistence type="predicted"/>
<keyword evidence="2" id="KW-0732">Signal</keyword>
<feature type="transmembrane region" description="Helical" evidence="5">
    <location>
        <begin position="29"/>
        <end position="47"/>
    </location>
</feature>
<reference evidence="7 8" key="1">
    <citation type="submission" date="2023-11" db="EMBL/GenBank/DDBJ databases">
        <title>Halocaridina rubra genome assembly.</title>
        <authorList>
            <person name="Smith C."/>
        </authorList>
    </citation>
    <scope>NUCLEOTIDE SEQUENCE [LARGE SCALE GENOMIC DNA]</scope>
    <source>
        <strain evidence="7">EP-1</strain>
        <tissue evidence="7">Whole</tissue>
    </source>
</reference>
<dbReference type="InterPro" id="IPR003591">
    <property type="entry name" value="Leu-rich_rpt_typical-subtyp"/>
</dbReference>
<dbReference type="SUPFAM" id="SSF52058">
    <property type="entry name" value="L domain-like"/>
    <property type="match status" value="1"/>
</dbReference>
<feature type="domain" description="LRRCT" evidence="6">
    <location>
        <begin position="304"/>
        <end position="353"/>
    </location>
</feature>
<dbReference type="AlphaFoldDB" id="A0AAN9AAA9"/>
<feature type="region of interest" description="Disordered" evidence="4">
    <location>
        <begin position="477"/>
        <end position="518"/>
    </location>
</feature>
<dbReference type="Proteomes" id="UP001381693">
    <property type="component" value="Unassembled WGS sequence"/>
</dbReference>
<dbReference type="EMBL" id="JAXCGZ010009912">
    <property type="protein sequence ID" value="KAK7076027.1"/>
    <property type="molecule type" value="Genomic_DNA"/>
</dbReference>
<keyword evidence="5" id="KW-0812">Transmembrane</keyword>
<keyword evidence="8" id="KW-1185">Reference proteome</keyword>
<evidence type="ECO:0000256" key="2">
    <source>
        <dbReference type="ARBA" id="ARBA00022729"/>
    </source>
</evidence>
<dbReference type="SMART" id="SM00369">
    <property type="entry name" value="LRR_TYP"/>
    <property type="match status" value="2"/>
</dbReference>
<dbReference type="SMART" id="SM00082">
    <property type="entry name" value="LRRCT"/>
    <property type="match status" value="1"/>
</dbReference>
<dbReference type="Gene3D" id="3.80.10.10">
    <property type="entry name" value="Ribonuclease Inhibitor"/>
    <property type="match status" value="2"/>
</dbReference>
<protein>
    <recommendedName>
        <fullName evidence="6">LRRCT domain-containing protein</fullName>
    </recommendedName>
</protein>
<comment type="caution">
    <text evidence="7">The sequence shown here is derived from an EMBL/GenBank/DDBJ whole genome shotgun (WGS) entry which is preliminary data.</text>
</comment>
<evidence type="ECO:0000313" key="7">
    <source>
        <dbReference type="EMBL" id="KAK7076027.1"/>
    </source>
</evidence>
<sequence>MFSFSKKKDEKTNDNPAFPDCRNSRLSGIGNMSLVITLSLILIVFVAKKQLAVMVMIDKTIENDTFQLLTSLKNLSLAHNAITAMPPMLPKGIQSLNFKNNQIEDIHNIFFEELITLNLCDNGILKIDPKEIKLNGLKELCLGGSDFIVDPTLINDMKFPVLESLELEGRDEAALYISGMAQRNILRMISKSLQYLSMESCILQNLDLFNLQASKLQGLKASNVWLPMPDSPRGRNVKFSLGSVEVFDLSGSSGLAKLFIQTPAQISLPTLQILRLSRCHITSFPESVLRSKTPNITHLDISHNPLHCTCFGLSWIQKYVQGGQIQLMEEENTTCSTPDHLNGIPLLMATLCPLTEAMTMTTTAMTTAMRGNVTSQRDITTIPTTEVINSTPGTSKSSTTMETIDTTIKTDIPTTPKTNISTTIVTTTKNTQTTLDVPSYSTTSPMSPENETELPLTVTLRTSFTISTTENISDVRNLQRSGSGISASNTEPTPGISASDKEPTPGIRANNTEPTPGIGVSNTEPAPALTIDQVNLFHVVSAVLAVLLATLLTTAGIVYCRKKCNKRRRREGNMVSMGQLTDSYEPLI</sequence>
<feature type="compositionally biased region" description="Basic and acidic residues" evidence="4">
    <location>
        <begin position="1"/>
        <end position="13"/>
    </location>
</feature>
<evidence type="ECO:0000256" key="5">
    <source>
        <dbReference type="SAM" id="Phobius"/>
    </source>
</evidence>
<accession>A0AAN9AAA9</accession>
<dbReference type="PANTHER" id="PTHR24366">
    <property type="entry name" value="IG(IMMUNOGLOBULIN) AND LRR(LEUCINE RICH REPEAT) DOMAINS"/>
    <property type="match status" value="1"/>
</dbReference>
<dbReference type="PANTHER" id="PTHR24366:SF112">
    <property type="entry name" value="VASORIN"/>
    <property type="match status" value="1"/>
</dbReference>
<organism evidence="7 8">
    <name type="scientific">Halocaridina rubra</name>
    <name type="common">Hawaiian red shrimp</name>
    <dbReference type="NCBI Taxonomy" id="373956"/>
    <lineage>
        <taxon>Eukaryota</taxon>
        <taxon>Metazoa</taxon>
        <taxon>Ecdysozoa</taxon>
        <taxon>Arthropoda</taxon>
        <taxon>Crustacea</taxon>
        <taxon>Multicrustacea</taxon>
        <taxon>Malacostraca</taxon>
        <taxon>Eumalacostraca</taxon>
        <taxon>Eucarida</taxon>
        <taxon>Decapoda</taxon>
        <taxon>Pleocyemata</taxon>
        <taxon>Caridea</taxon>
        <taxon>Atyoidea</taxon>
        <taxon>Atyidae</taxon>
        <taxon>Halocaridina</taxon>
    </lineage>
</organism>
<evidence type="ECO:0000313" key="8">
    <source>
        <dbReference type="Proteomes" id="UP001381693"/>
    </source>
</evidence>
<evidence type="ECO:0000256" key="4">
    <source>
        <dbReference type="SAM" id="MobiDB-lite"/>
    </source>
</evidence>
<evidence type="ECO:0000256" key="1">
    <source>
        <dbReference type="ARBA" id="ARBA00022614"/>
    </source>
</evidence>
<feature type="transmembrane region" description="Helical" evidence="5">
    <location>
        <begin position="536"/>
        <end position="560"/>
    </location>
</feature>
<feature type="compositionally biased region" description="Polar residues" evidence="4">
    <location>
        <begin position="477"/>
        <end position="492"/>
    </location>
</feature>
<keyword evidence="1" id="KW-0433">Leucine-rich repeat</keyword>